<evidence type="ECO:0000313" key="3">
    <source>
        <dbReference type="Proteomes" id="UP001390339"/>
    </source>
</evidence>
<keyword evidence="3" id="KW-1185">Reference proteome</keyword>
<organism evidence="2 3">
    <name type="scientific">Apiospora arundinis</name>
    <dbReference type="NCBI Taxonomy" id="335852"/>
    <lineage>
        <taxon>Eukaryota</taxon>
        <taxon>Fungi</taxon>
        <taxon>Dikarya</taxon>
        <taxon>Ascomycota</taxon>
        <taxon>Pezizomycotina</taxon>
        <taxon>Sordariomycetes</taxon>
        <taxon>Xylariomycetidae</taxon>
        <taxon>Amphisphaeriales</taxon>
        <taxon>Apiosporaceae</taxon>
        <taxon>Apiospora</taxon>
    </lineage>
</organism>
<protein>
    <submittedName>
        <fullName evidence="2">Uncharacterized protein</fullName>
    </submittedName>
</protein>
<evidence type="ECO:0000313" key="2">
    <source>
        <dbReference type="EMBL" id="KAK8877809.1"/>
    </source>
</evidence>
<comment type="caution">
    <text evidence="2">The sequence shown here is derived from an EMBL/GenBank/DDBJ whole genome shotgun (WGS) entry which is preliminary data.</text>
</comment>
<dbReference type="Proteomes" id="UP001390339">
    <property type="component" value="Unassembled WGS sequence"/>
</dbReference>
<reference evidence="2 3" key="1">
    <citation type="journal article" date="2024" name="IMA Fungus">
        <title>Apiospora arundinis, a panoply of carbohydrate-active enzymes and secondary metabolites.</title>
        <authorList>
            <person name="Sorensen T."/>
            <person name="Petersen C."/>
            <person name="Muurmann A.T."/>
            <person name="Christiansen J.V."/>
            <person name="Brundto M.L."/>
            <person name="Overgaard C.K."/>
            <person name="Boysen A.T."/>
            <person name="Wollenberg R.D."/>
            <person name="Larsen T.O."/>
            <person name="Sorensen J.L."/>
            <person name="Nielsen K.L."/>
            <person name="Sondergaard T.E."/>
        </authorList>
    </citation>
    <scope>NUCLEOTIDE SEQUENCE [LARGE SCALE GENOMIC DNA]</scope>
    <source>
        <strain evidence="2 3">AAU 773</strain>
    </source>
</reference>
<sequence>MAKIPTPPFDYTGPNPFHHIAWSDEPIDVRLAWAQKAIAAGHDLNRPYAKEPGIVIDRISRPLAEMVWWSQNYNAATGHFDDMELVKLYLAHGADPRLRDRQTGRNCIEEAAGWENCADPGPKENYWKEMYHLMKARAVELDAQESSKKAESPSGAGVSRYCQLM</sequence>
<name>A0ABR2JJ80_9PEZI</name>
<feature type="region of interest" description="Disordered" evidence="1">
    <location>
        <begin position="144"/>
        <end position="165"/>
    </location>
</feature>
<proteinExistence type="predicted"/>
<dbReference type="EMBL" id="JAPCWZ010000002">
    <property type="protein sequence ID" value="KAK8877809.1"/>
    <property type="molecule type" value="Genomic_DNA"/>
</dbReference>
<gene>
    <name evidence="2" type="ORF">PGQ11_002755</name>
</gene>
<accession>A0ABR2JJ80</accession>
<evidence type="ECO:0000256" key="1">
    <source>
        <dbReference type="SAM" id="MobiDB-lite"/>
    </source>
</evidence>